<name>A0A326U7F8_THEHA</name>
<evidence type="ECO:0000313" key="3">
    <source>
        <dbReference type="Proteomes" id="UP000248806"/>
    </source>
</evidence>
<keyword evidence="1" id="KW-1133">Transmembrane helix</keyword>
<reference evidence="2 3" key="1">
    <citation type="submission" date="2018-06" db="EMBL/GenBank/DDBJ databases">
        <title>Genomic Encyclopedia of Archaeal and Bacterial Type Strains, Phase II (KMG-II): from individual species to whole genera.</title>
        <authorList>
            <person name="Goeker M."/>
        </authorList>
    </citation>
    <scope>NUCLEOTIDE SEQUENCE [LARGE SCALE GENOMIC DNA]</scope>
    <source>
        <strain evidence="2 3">ATCC BAA-1881</strain>
    </source>
</reference>
<protein>
    <submittedName>
        <fullName evidence="2">Uncharacterized protein</fullName>
    </submittedName>
</protein>
<comment type="caution">
    <text evidence="2">The sequence shown here is derived from an EMBL/GenBank/DDBJ whole genome shotgun (WGS) entry which is preliminary data.</text>
</comment>
<keyword evidence="1" id="KW-0472">Membrane</keyword>
<gene>
    <name evidence="2" type="ORF">EI42_02758</name>
</gene>
<sequence>MNGCTWALPEKTSVLSLALLSTYENTLMCLFISSISIMIQKADNHKRKIFAFP</sequence>
<dbReference type="EMBL" id="QKUF01000008">
    <property type="protein sequence ID" value="PZW29462.1"/>
    <property type="molecule type" value="Genomic_DNA"/>
</dbReference>
<accession>A0A326U7F8</accession>
<feature type="transmembrane region" description="Helical" evidence="1">
    <location>
        <begin position="15"/>
        <end position="39"/>
    </location>
</feature>
<evidence type="ECO:0000313" key="2">
    <source>
        <dbReference type="EMBL" id="PZW29462.1"/>
    </source>
</evidence>
<dbReference type="Proteomes" id="UP000248806">
    <property type="component" value="Unassembled WGS sequence"/>
</dbReference>
<evidence type="ECO:0000256" key="1">
    <source>
        <dbReference type="SAM" id="Phobius"/>
    </source>
</evidence>
<dbReference type="AlphaFoldDB" id="A0A326U7F8"/>
<keyword evidence="1" id="KW-0812">Transmembrane</keyword>
<organism evidence="2 3">
    <name type="scientific">Thermosporothrix hazakensis</name>
    <dbReference type="NCBI Taxonomy" id="644383"/>
    <lineage>
        <taxon>Bacteria</taxon>
        <taxon>Bacillati</taxon>
        <taxon>Chloroflexota</taxon>
        <taxon>Ktedonobacteria</taxon>
        <taxon>Ktedonobacterales</taxon>
        <taxon>Thermosporotrichaceae</taxon>
        <taxon>Thermosporothrix</taxon>
    </lineage>
</organism>
<proteinExistence type="predicted"/>
<keyword evidence="3" id="KW-1185">Reference proteome</keyword>